<organism evidence="3 4">
    <name type="scientific">Theileria orientalis</name>
    <dbReference type="NCBI Taxonomy" id="68886"/>
    <lineage>
        <taxon>Eukaryota</taxon>
        <taxon>Sar</taxon>
        <taxon>Alveolata</taxon>
        <taxon>Apicomplexa</taxon>
        <taxon>Aconoidasida</taxon>
        <taxon>Piroplasmida</taxon>
        <taxon>Theileriidae</taxon>
        <taxon>Theileria</taxon>
    </lineage>
</organism>
<dbReference type="EMBL" id="CP056070">
    <property type="protein sequence ID" value="UKK01481.2"/>
    <property type="molecule type" value="Genomic_DNA"/>
</dbReference>
<gene>
    <name evidence="3" type="ORF">MACK_002295</name>
</gene>
<sequence length="679" mass="79310">MVIYLLFIFCCITLSNSTDLNASGKSTPDSYFINLLNESQLNYNSSDPHNLKLDLSSETHRYVRKDSSAYGQTVTNTYTVESDYMIREVTDGRSKGWRCTDSFRSAKVVIQIVKKGLTQLVTVKNDNAELYFKREKTSFVHVPSSTEFEELKGLLEEQGRFVETWVELDLSRSVPNPLYFSNELIYYDGVPKFEVKTLEPFQMYRVYDSERDVDSFRSNLVKDTLWEYENNLECRYLFFYVFQELTLVEVVLYGTRSNSVPEEVKYFKKETTWNSVTKEVFDAKYQELKAKITNVDFQFDLMNASSDKLYKRVNRIGEYVYLSLYPKTGYHLKKLVYKGEQVSALGEDERFCQLVLHLADKKTLLVSSQVWKNNKVLKWLYFIKTDLGFDSIDTNTYEAKLSELSTNESLFDDTLEYLDSGSEDEDSDDSDDEDSDSESDSDDEEEEKKRAPRRKRRKVIRTRRVAEYRDDRPKPQVERRDDAREQVVEARESAGVKEVGQVKEPEKVEKVVETEEEPEDEKMVDVEELVEDDEGAEDDEKLTPGEKRYDSLYNNLLYSLLSVKFNVLYDVDDKYFSQVKSTDGEFEVHTVTPKDNYFVNLVDSKYGVVWKARQHNYQAKSLAVYFKSQFPKVLALHLTGSNVDKHKYFMLARGRWVPIGLTGFYKLLNKHEQSLNLFN</sequence>
<dbReference type="InterPro" id="IPR007480">
    <property type="entry name" value="DUF529"/>
</dbReference>
<dbReference type="Proteomes" id="UP000244811">
    <property type="component" value="Chromosome 3"/>
</dbReference>
<dbReference type="AlphaFoldDB" id="A0A976QU72"/>
<feature type="compositionally biased region" description="Acidic residues" evidence="1">
    <location>
        <begin position="514"/>
        <end position="524"/>
    </location>
</feature>
<feature type="compositionally biased region" description="Acidic residues" evidence="1">
    <location>
        <begin position="418"/>
        <end position="446"/>
    </location>
</feature>
<reference evidence="3" key="1">
    <citation type="submission" date="2022-07" db="EMBL/GenBank/DDBJ databases">
        <title>Evaluation of T. orientalis genome assembly methods using nanopore sequencing and analysis of variation between genomes.</title>
        <authorList>
            <person name="Yam J."/>
            <person name="Micallef M.L."/>
            <person name="Liu M."/>
            <person name="Djordjevic S.P."/>
            <person name="Bogema D.R."/>
            <person name="Jenkins C."/>
        </authorList>
    </citation>
    <scope>NUCLEOTIDE SEQUENCE</scope>
    <source>
        <strain evidence="3">Goon Nure</strain>
    </source>
</reference>
<accession>A0A976QU72</accession>
<evidence type="ECO:0000313" key="3">
    <source>
        <dbReference type="EMBL" id="UKK01481.2"/>
    </source>
</evidence>
<name>A0A976QU72_THEOR</name>
<feature type="chain" id="PRO_5037057108" evidence="2">
    <location>
        <begin position="18"/>
        <end position="679"/>
    </location>
</feature>
<feature type="region of interest" description="Disordered" evidence="1">
    <location>
        <begin position="418"/>
        <end position="524"/>
    </location>
</feature>
<protein>
    <submittedName>
        <fullName evidence="3">Uncharacterized protein</fullName>
    </submittedName>
</protein>
<feature type="compositionally biased region" description="Basic residues" evidence="1">
    <location>
        <begin position="450"/>
        <end position="463"/>
    </location>
</feature>
<proteinExistence type="predicted"/>
<dbReference type="Pfam" id="PF04385">
    <property type="entry name" value="FAINT"/>
    <property type="match status" value="1"/>
</dbReference>
<evidence type="ECO:0000256" key="1">
    <source>
        <dbReference type="SAM" id="MobiDB-lite"/>
    </source>
</evidence>
<evidence type="ECO:0000256" key="2">
    <source>
        <dbReference type="SAM" id="SignalP"/>
    </source>
</evidence>
<evidence type="ECO:0000313" key="4">
    <source>
        <dbReference type="Proteomes" id="UP000244811"/>
    </source>
</evidence>
<keyword evidence="2" id="KW-0732">Signal</keyword>
<feature type="signal peptide" evidence="2">
    <location>
        <begin position="1"/>
        <end position="17"/>
    </location>
</feature>
<feature type="compositionally biased region" description="Basic and acidic residues" evidence="1">
    <location>
        <begin position="464"/>
        <end position="513"/>
    </location>
</feature>